<protein>
    <submittedName>
        <fullName evidence="2">Uncharacterized protein</fullName>
    </submittedName>
</protein>
<proteinExistence type="predicted"/>
<comment type="caution">
    <text evidence="2">The sequence shown here is derived from an EMBL/GenBank/DDBJ whole genome shotgun (WGS) entry which is preliminary data.</text>
</comment>
<evidence type="ECO:0000256" key="1">
    <source>
        <dbReference type="SAM" id="SignalP"/>
    </source>
</evidence>
<reference evidence="2" key="1">
    <citation type="submission" date="2022-08" db="EMBL/GenBank/DDBJ databases">
        <title>Reclassification of Massilia species as members of the genera Telluria, Duganella, Pseudoduganella, Mokoshia gen. nov. and Zemynaea gen. nov. using orthogonal and non-orthogonal genome-based approaches.</title>
        <authorList>
            <person name="Bowman J.P."/>
        </authorList>
    </citation>
    <scope>NUCLEOTIDE SEQUENCE</scope>
    <source>
        <strain evidence="2">LMG 11547</strain>
    </source>
</reference>
<dbReference type="Proteomes" id="UP001165263">
    <property type="component" value="Unassembled WGS sequence"/>
</dbReference>
<evidence type="ECO:0000313" key="2">
    <source>
        <dbReference type="EMBL" id="MCS0630462.1"/>
    </source>
</evidence>
<sequence>MKMRAIASASVLTLAASSAVAQTQTVALRGDLTPIKLVGGEIVALRTIIDLNNAHAVETISFLKRNPRGPAEAIPFEINGDYQPSLTMRSGADCAVSGTRVFRDGHILRIVYASRKGEWADKHTVRFVVFELTENVEGAPGTPAQYFKERRAYGSKGAYCDVNRAIETEASPDGREAGK</sequence>
<feature type="signal peptide" evidence="1">
    <location>
        <begin position="1"/>
        <end position="21"/>
    </location>
</feature>
<organism evidence="2 3">
    <name type="scientific">Telluria mixta</name>
    <dbReference type="NCBI Taxonomy" id="34071"/>
    <lineage>
        <taxon>Bacteria</taxon>
        <taxon>Pseudomonadati</taxon>
        <taxon>Pseudomonadota</taxon>
        <taxon>Betaproteobacteria</taxon>
        <taxon>Burkholderiales</taxon>
        <taxon>Oxalobacteraceae</taxon>
        <taxon>Telluria group</taxon>
        <taxon>Telluria</taxon>
    </lineage>
</organism>
<keyword evidence="3" id="KW-1185">Reference proteome</keyword>
<evidence type="ECO:0000313" key="3">
    <source>
        <dbReference type="Proteomes" id="UP001165263"/>
    </source>
</evidence>
<accession>A0ABT2BZ87</accession>
<keyword evidence="1" id="KW-0732">Signal</keyword>
<name>A0ABT2BZ87_9BURK</name>
<gene>
    <name evidence="2" type="ORF">NX786_14070</name>
</gene>
<dbReference type="RefSeq" id="WP_259449565.1">
    <property type="nucleotide sequence ID" value="NZ_CP119520.1"/>
</dbReference>
<dbReference type="EMBL" id="JANUHC010000004">
    <property type="protein sequence ID" value="MCS0630462.1"/>
    <property type="molecule type" value="Genomic_DNA"/>
</dbReference>
<feature type="chain" id="PRO_5047018589" evidence="1">
    <location>
        <begin position="22"/>
        <end position="179"/>
    </location>
</feature>